<evidence type="ECO:0000256" key="6">
    <source>
        <dbReference type="HAMAP-Rule" id="MF_00196"/>
    </source>
</evidence>
<evidence type="ECO:0000313" key="10">
    <source>
        <dbReference type="Proteomes" id="UP000000845"/>
    </source>
</evidence>
<keyword evidence="4 6" id="KW-0560">Oxidoreductase</keyword>
<gene>
    <name evidence="6" type="primary">mtlD</name>
    <name evidence="9" type="ordered locus">Sterm_3835</name>
</gene>
<dbReference type="InterPro" id="IPR013131">
    <property type="entry name" value="Mannitol_DH_N"/>
</dbReference>
<name>D1AG43_SEBTE</name>
<dbReference type="InterPro" id="IPR013118">
    <property type="entry name" value="Mannitol_DH_C"/>
</dbReference>
<dbReference type="GO" id="GO:0019592">
    <property type="term" value="P:mannitol catabolic process"/>
    <property type="evidence" value="ECO:0007669"/>
    <property type="project" value="TreeGrafter"/>
</dbReference>
<evidence type="ECO:0000259" key="7">
    <source>
        <dbReference type="Pfam" id="PF01232"/>
    </source>
</evidence>
<evidence type="ECO:0000313" key="9">
    <source>
        <dbReference type="EMBL" id="ACZ10669.1"/>
    </source>
</evidence>
<accession>D1AG43</accession>
<dbReference type="InterPro" id="IPR023028">
    <property type="entry name" value="Mannitol_1_phos_5_DH"/>
</dbReference>
<comment type="similarity">
    <text evidence="1 6">Belongs to the mannitol dehydrogenase family.</text>
</comment>
<feature type="domain" description="Mannitol dehydrogenase N-terminal" evidence="7">
    <location>
        <begin position="1"/>
        <end position="191"/>
    </location>
</feature>
<dbReference type="Gene3D" id="1.10.1040.10">
    <property type="entry name" value="N-(1-d-carboxylethyl)-l-norvaline Dehydrogenase, domain 2"/>
    <property type="match status" value="1"/>
</dbReference>
<dbReference type="Pfam" id="PF08125">
    <property type="entry name" value="Mannitol_dh_C"/>
    <property type="match status" value="1"/>
</dbReference>
<evidence type="ECO:0000256" key="3">
    <source>
        <dbReference type="ARBA" id="ARBA00016219"/>
    </source>
</evidence>
<evidence type="ECO:0000256" key="1">
    <source>
        <dbReference type="ARBA" id="ARBA00006541"/>
    </source>
</evidence>
<dbReference type="GO" id="GO:0008926">
    <property type="term" value="F:mannitol-1-phosphate 5-dehydrogenase activity"/>
    <property type="evidence" value="ECO:0007669"/>
    <property type="project" value="UniProtKB-UniRule"/>
</dbReference>
<dbReference type="Gene3D" id="3.40.50.720">
    <property type="entry name" value="NAD(P)-binding Rossmann-like Domain"/>
    <property type="match status" value="1"/>
</dbReference>
<reference evidence="10" key="1">
    <citation type="submission" date="2009-09" db="EMBL/GenBank/DDBJ databases">
        <title>The complete chromosome of Sebaldella termitidis ATCC 33386.</title>
        <authorList>
            <consortium name="US DOE Joint Genome Institute (JGI-PGF)"/>
            <person name="Lucas S."/>
            <person name="Copeland A."/>
            <person name="Lapidus A."/>
            <person name="Glavina del Rio T."/>
            <person name="Dalin E."/>
            <person name="Tice H."/>
            <person name="Bruce D."/>
            <person name="Goodwin L."/>
            <person name="Pitluck S."/>
            <person name="Kyrpides N."/>
            <person name="Mavromatis K."/>
            <person name="Ivanova N."/>
            <person name="Mikhailova N."/>
            <person name="Sims D."/>
            <person name="Meincke L."/>
            <person name="Brettin T."/>
            <person name="Detter J.C."/>
            <person name="Han C."/>
            <person name="Larimer F."/>
            <person name="Land M."/>
            <person name="Hauser L."/>
            <person name="Markowitz V."/>
            <person name="Cheng J.F."/>
            <person name="Hugenholtz P."/>
            <person name="Woyke T."/>
            <person name="Wu D."/>
            <person name="Eisen J.A."/>
        </authorList>
    </citation>
    <scope>NUCLEOTIDE SEQUENCE [LARGE SCALE GENOMIC DNA]</scope>
    <source>
        <strain evidence="10">ATCC 33386 / NCTC 11300</strain>
    </source>
</reference>
<evidence type="ECO:0000256" key="5">
    <source>
        <dbReference type="ARBA" id="ARBA00023027"/>
    </source>
</evidence>
<dbReference type="PANTHER" id="PTHR30524">
    <property type="entry name" value="MANNITOL-1-PHOSPHATE 5-DEHYDROGENASE"/>
    <property type="match status" value="1"/>
</dbReference>
<evidence type="ECO:0000256" key="2">
    <source>
        <dbReference type="ARBA" id="ARBA00012939"/>
    </source>
</evidence>
<dbReference type="eggNOG" id="COG0246">
    <property type="taxonomic scope" value="Bacteria"/>
</dbReference>
<dbReference type="InterPro" id="IPR000669">
    <property type="entry name" value="Mannitol_DH"/>
</dbReference>
<dbReference type="PANTHER" id="PTHR30524:SF0">
    <property type="entry name" value="ALTRONATE OXIDOREDUCTASE-RELATED"/>
    <property type="match status" value="1"/>
</dbReference>
<evidence type="ECO:0000256" key="4">
    <source>
        <dbReference type="ARBA" id="ARBA00023002"/>
    </source>
</evidence>
<protein>
    <recommendedName>
        <fullName evidence="3 6">Mannitol-1-phosphate 5-dehydrogenase</fullName>
        <ecNumber evidence="2 6">1.1.1.17</ecNumber>
    </recommendedName>
</protein>
<dbReference type="Proteomes" id="UP000000845">
    <property type="component" value="Chromosome"/>
</dbReference>
<dbReference type="AlphaFoldDB" id="D1AG43"/>
<dbReference type="HAMAP" id="MF_00196">
    <property type="entry name" value="Mannitol_dehydrog"/>
    <property type="match status" value="1"/>
</dbReference>
<dbReference type="InterPro" id="IPR008927">
    <property type="entry name" value="6-PGluconate_DH-like_C_sf"/>
</dbReference>
<dbReference type="Pfam" id="PF01232">
    <property type="entry name" value="Mannitol_dh"/>
    <property type="match status" value="1"/>
</dbReference>
<proteinExistence type="inferred from homology"/>
<dbReference type="EMBL" id="CP001739">
    <property type="protein sequence ID" value="ACZ10669.1"/>
    <property type="molecule type" value="Genomic_DNA"/>
</dbReference>
<keyword evidence="5 6" id="KW-0520">NAD</keyword>
<dbReference type="KEGG" id="str:Sterm_3835"/>
<dbReference type="InterPro" id="IPR036291">
    <property type="entry name" value="NAD(P)-bd_dom_sf"/>
</dbReference>
<keyword evidence="10" id="KW-1185">Reference proteome</keyword>
<dbReference type="InterPro" id="IPR013328">
    <property type="entry name" value="6PGD_dom2"/>
</dbReference>
<comment type="catalytic activity">
    <reaction evidence="6">
        <text>D-mannitol 1-phosphate + NAD(+) = beta-D-fructose 6-phosphate + NADH + H(+)</text>
        <dbReference type="Rhea" id="RHEA:19661"/>
        <dbReference type="ChEBI" id="CHEBI:15378"/>
        <dbReference type="ChEBI" id="CHEBI:57540"/>
        <dbReference type="ChEBI" id="CHEBI:57634"/>
        <dbReference type="ChEBI" id="CHEBI:57945"/>
        <dbReference type="ChEBI" id="CHEBI:61381"/>
        <dbReference type="EC" id="1.1.1.17"/>
    </reaction>
</comment>
<dbReference type="RefSeq" id="WP_012863249.1">
    <property type="nucleotide sequence ID" value="NC_013517.1"/>
</dbReference>
<dbReference type="HOGENOM" id="CLU_036089_2_0_0"/>
<dbReference type="SUPFAM" id="SSF51735">
    <property type="entry name" value="NAD(P)-binding Rossmann-fold domains"/>
    <property type="match status" value="1"/>
</dbReference>
<feature type="domain" description="Mannitol dehydrogenase C-terminal" evidence="8">
    <location>
        <begin position="204"/>
        <end position="380"/>
    </location>
</feature>
<evidence type="ECO:0000259" key="8">
    <source>
        <dbReference type="Pfam" id="PF08125"/>
    </source>
</evidence>
<dbReference type="NCBIfam" id="NF002652">
    <property type="entry name" value="PRK02318.2-5"/>
    <property type="match status" value="1"/>
</dbReference>
<dbReference type="STRING" id="526218.Sterm_3835"/>
<sequence length="384" mass="42911">MKAVHFGAGNIGRGFIGSLLSESGFEVCFVDINSEMVNRLNNDKFYIMRILEGTENFKKISPVKALNSLTQEDEIICEIAEADIITTSTGVNNLPRIAPILAKGLLKRFDGKTDKIDVIANENAINASSTLKQEVLKLVSEEEADIIEKYTGFPNSAIDRQALSESKDGVDIAVVEPYYEWVINKPEILNTKTLGIKGAVYVEDMKPYIERKLYCVNAGHATAAYAGFLAGCSTVQEALAKDQIRDFVRNTMRENAQYLIKEYGIPEDEMNEYIEKTLKRHGNTSISDSVFRVGRSPVRKVGYDERLTAPARKLHNMGLPVDFISKAIASAFCFYNPEDEEAVEIQNYIKQHGIKEAVKHFTKLEDGELTDIIVKKYETVVSAK</sequence>
<dbReference type="SUPFAM" id="SSF48179">
    <property type="entry name" value="6-phosphogluconate dehydrogenase C-terminal domain-like"/>
    <property type="match status" value="1"/>
</dbReference>
<reference evidence="9 10" key="2">
    <citation type="journal article" date="2010" name="Stand. Genomic Sci.">
        <title>Complete genome sequence of Sebaldella termitidis type strain (NCTC 11300).</title>
        <authorList>
            <person name="Harmon-Smith M."/>
            <person name="Celia L."/>
            <person name="Chertkov O."/>
            <person name="Lapidus A."/>
            <person name="Copeland A."/>
            <person name="Glavina Del Rio T."/>
            <person name="Nolan M."/>
            <person name="Lucas S."/>
            <person name="Tice H."/>
            <person name="Cheng J.F."/>
            <person name="Han C."/>
            <person name="Detter J.C."/>
            <person name="Bruce D."/>
            <person name="Goodwin L."/>
            <person name="Pitluck S."/>
            <person name="Pati A."/>
            <person name="Liolios K."/>
            <person name="Ivanova N."/>
            <person name="Mavromatis K."/>
            <person name="Mikhailova N."/>
            <person name="Chen A."/>
            <person name="Palaniappan K."/>
            <person name="Land M."/>
            <person name="Hauser L."/>
            <person name="Chang Y.J."/>
            <person name="Jeffries C.D."/>
            <person name="Brettin T."/>
            <person name="Goker M."/>
            <person name="Beck B."/>
            <person name="Bristow J."/>
            <person name="Eisen J.A."/>
            <person name="Markowitz V."/>
            <person name="Hugenholtz P."/>
            <person name="Kyrpides N.C."/>
            <person name="Klenk H.P."/>
            <person name="Chen F."/>
        </authorList>
    </citation>
    <scope>NUCLEOTIDE SEQUENCE [LARGE SCALE GENOMIC DNA]</scope>
    <source>
        <strain evidence="10">ATCC 33386 / NCTC 11300</strain>
    </source>
</reference>
<dbReference type="GO" id="GO:0005829">
    <property type="term" value="C:cytosol"/>
    <property type="evidence" value="ECO:0007669"/>
    <property type="project" value="TreeGrafter"/>
</dbReference>
<dbReference type="EC" id="1.1.1.17" evidence="2 6"/>
<feature type="binding site" evidence="6">
    <location>
        <begin position="3"/>
        <end position="14"/>
    </location>
    <ligand>
        <name>NAD(+)</name>
        <dbReference type="ChEBI" id="CHEBI:57540"/>
    </ligand>
</feature>
<organism evidence="9 10">
    <name type="scientific">Sebaldella termitidis (strain ATCC 33386 / NCTC 11300)</name>
    <dbReference type="NCBI Taxonomy" id="526218"/>
    <lineage>
        <taxon>Bacteria</taxon>
        <taxon>Fusobacteriati</taxon>
        <taxon>Fusobacteriota</taxon>
        <taxon>Fusobacteriia</taxon>
        <taxon>Fusobacteriales</taxon>
        <taxon>Leptotrichiaceae</taxon>
        <taxon>Sebaldella</taxon>
    </lineage>
</organism>
<dbReference type="PRINTS" id="PR00084">
    <property type="entry name" value="MTLDHDRGNASE"/>
</dbReference>